<name>A0AAD9VBJ8_ACRCE</name>
<feature type="domain" description="G-protein coupled receptors family 1 profile" evidence="11">
    <location>
        <begin position="31"/>
        <end position="270"/>
    </location>
</feature>
<evidence type="ECO:0000256" key="5">
    <source>
        <dbReference type="ARBA" id="ARBA00023040"/>
    </source>
</evidence>
<gene>
    <name evidence="12" type="ORF">P5673_007426</name>
</gene>
<feature type="transmembrane region" description="Helical" evidence="10">
    <location>
        <begin position="206"/>
        <end position="224"/>
    </location>
</feature>
<dbReference type="GO" id="GO:0004930">
    <property type="term" value="F:G protein-coupled receptor activity"/>
    <property type="evidence" value="ECO:0007669"/>
    <property type="project" value="UniProtKB-KW"/>
</dbReference>
<keyword evidence="6 10" id="KW-0472">Membrane</keyword>
<reference evidence="12" key="1">
    <citation type="journal article" date="2023" name="G3 (Bethesda)">
        <title>Whole genome assembly and annotation of the endangered Caribbean coral Acropora cervicornis.</title>
        <authorList>
            <person name="Selwyn J.D."/>
            <person name="Vollmer S.V."/>
        </authorList>
    </citation>
    <scope>NUCLEOTIDE SEQUENCE</scope>
    <source>
        <strain evidence="12">K2</strain>
    </source>
</reference>
<keyword evidence="13" id="KW-1185">Reference proteome</keyword>
<dbReference type="InterPro" id="IPR017452">
    <property type="entry name" value="GPCR_Rhodpsn_7TM"/>
</dbReference>
<comment type="subcellular location">
    <subcellularLocation>
        <location evidence="1">Cell membrane</location>
        <topology evidence="1">Multi-pass membrane protein</topology>
    </subcellularLocation>
</comment>
<dbReference type="SUPFAM" id="SSF81321">
    <property type="entry name" value="Family A G protein-coupled receptor-like"/>
    <property type="match status" value="1"/>
</dbReference>
<feature type="transmembrane region" description="Helical" evidence="10">
    <location>
        <begin position="166"/>
        <end position="194"/>
    </location>
</feature>
<keyword evidence="8" id="KW-0325">Glycoprotein</keyword>
<keyword evidence="7 12" id="KW-0675">Receptor</keyword>
<evidence type="ECO:0000256" key="8">
    <source>
        <dbReference type="ARBA" id="ARBA00023180"/>
    </source>
</evidence>
<sequence length="325" mass="36377">MSSQPPQPISEAANKTWTVFFGLEAAAAVIGNALVIAAFIASDKLQKRKTYFLLISLAVADFLVGALAIPLYIHVIGGSVTQWWTLHSHMQHTQRAIEIFASWASIIFLVVIALERVYAAVSPFSHDSLKPIGYYIVIGFVWIFAAVIGILSFLRESHVGAADNKVVFYFLMLMISLSMLIIIISYIVVVIFLLRAKFSDQFEQKMAVTLLMLTVIFVVSWLPFKVLNYISYLEPGSMLGCDHDLGCVYQILYATKFLHYFNSVVNPLVYALRVKDFRDGVRRVFCCCCATSPPPPTFPMEREKGFENPVVSMQSLDSAVPSMFL</sequence>
<evidence type="ECO:0000256" key="4">
    <source>
        <dbReference type="ARBA" id="ARBA00022989"/>
    </source>
</evidence>
<keyword evidence="9" id="KW-0807">Transducer</keyword>
<dbReference type="EMBL" id="JARQWQ010000012">
    <property type="protein sequence ID" value="KAK2568396.1"/>
    <property type="molecule type" value="Genomic_DNA"/>
</dbReference>
<protein>
    <submittedName>
        <fullName evidence="12">Adenosine receptor A2a</fullName>
    </submittedName>
</protein>
<evidence type="ECO:0000256" key="6">
    <source>
        <dbReference type="ARBA" id="ARBA00023136"/>
    </source>
</evidence>
<feature type="transmembrane region" description="Helical" evidence="10">
    <location>
        <begin position="96"/>
        <end position="114"/>
    </location>
</feature>
<evidence type="ECO:0000256" key="3">
    <source>
        <dbReference type="ARBA" id="ARBA00022692"/>
    </source>
</evidence>
<dbReference type="InterPro" id="IPR000276">
    <property type="entry name" value="GPCR_Rhodpsn"/>
</dbReference>
<evidence type="ECO:0000259" key="11">
    <source>
        <dbReference type="PROSITE" id="PS50262"/>
    </source>
</evidence>
<dbReference type="GO" id="GO:0005886">
    <property type="term" value="C:plasma membrane"/>
    <property type="evidence" value="ECO:0007669"/>
    <property type="project" value="UniProtKB-SubCell"/>
</dbReference>
<dbReference type="PRINTS" id="PR00237">
    <property type="entry name" value="GPCRRHODOPSN"/>
</dbReference>
<dbReference type="Proteomes" id="UP001249851">
    <property type="component" value="Unassembled WGS sequence"/>
</dbReference>
<proteinExistence type="predicted"/>
<dbReference type="PROSITE" id="PS50262">
    <property type="entry name" value="G_PROTEIN_RECEP_F1_2"/>
    <property type="match status" value="1"/>
</dbReference>
<comment type="caution">
    <text evidence="12">The sequence shown here is derived from an EMBL/GenBank/DDBJ whole genome shotgun (WGS) entry which is preliminary data.</text>
</comment>
<evidence type="ECO:0000313" key="13">
    <source>
        <dbReference type="Proteomes" id="UP001249851"/>
    </source>
</evidence>
<keyword evidence="2" id="KW-1003">Cell membrane</keyword>
<dbReference type="Gene3D" id="1.20.1070.10">
    <property type="entry name" value="Rhodopsin 7-helix transmembrane proteins"/>
    <property type="match status" value="1"/>
</dbReference>
<accession>A0AAD9VBJ8</accession>
<dbReference type="PANTHER" id="PTHR24246">
    <property type="entry name" value="OLFACTORY RECEPTOR AND ADENOSINE RECEPTOR"/>
    <property type="match status" value="1"/>
</dbReference>
<dbReference type="SMART" id="SM01381">
    <property type="entry name" value="7TM_GPCR_Srsx"/>
    <property type="match status" value="1"/>
</dbReference>
<evidence type="ECO:0000256" key="9">
    <source>
        <dbReference type="ARBA" id="ARBA00023224"/>
    </source>
</evidence>
<keyword evidence="5" id="KW-0297">G-protein coupled receptor</keyword>
<feature type="transmembrane region" description="Helical" evidence="10">
    <location>
        <begin position="134"/>
        <end position="154"/>
    </location>
</feature>
<evidence type="ECO:0000313" key="12">
    <source>
        <dbReference type="EMBL" id="KAK2568396.1"/>
    </source>
</evidence>
<dbReference type="AlphaFoldDB" id="A0AAD9VBJ8"/>
<keyword evidence="4 10" id="KW-1133">Transmembrane helix</keyword>
<keyword evidence="3 10" id="KW-0812">Transmembrane</keyword>
<evidence type="ECO:0000256" key="7">
    <source>
        <dbReference type="ARBA" id="ARBA00023170"/>
    </source>
</evidence>
<evidence type="ECO:0000256" key="2">
    <source>
        <dbReference type="ARBA" id="ARBA00022475"/>
    </source>
</evidence>
<feature type="transmembrane region" description="Helical" evidence="10">
    <location>
        <begin position="20"/>
        <end position="40"/>
    </location>
</feature>
<feature type="transmembrane region" description="Helical" evidence="10">
    <location>
        <begin position="52"/>
        <end position="76"/>
    </location>
</feature>
<dbReference type="Pfam" id="PF00001">
    <property type="entry name" value="7tm_1"/>
    <property type="match status" value="1"/>
</dbReference>
<evidence type="ECO:0000256" key="10">
    <source>
        <dbReference type="SAM" id="Phobius"/>
    </source>
</evidence>
<reference evidence="12" key="2">
    <citation type="journal article" date="2023" name="Science">
        <title>Genomic signatures of disease resistance in endangered staghorn corals.</title>
        <authorList>
            <person name="Vollmer S.V."/>
            <person name="Selwyn J.D."/>
            <person name="Despard B.A."/>
            <person name="Roesel C.L."/>
        </authorList>
    </citation>
    <scope>NUCLEOTIDE SEQUENCE</scope>
    <source>
        <strain evidence="12">K2</strain>
    </source>
</reference>
<dbReference type="PANTHER" id="PTHR24246:SF27">
    <property type="entry name" value="ADENOSINE RECEPTOR, ISOFORM A"/>
    <property type="match status" value="1"/>
</dbReference>
<organism evidence="12 13">
    <name type="scientific">Acropora cervicornis</name>
    <name type="common">Staghorn coral</name>
    <dbReference type="NCBI Taxonomy" id="6130"/>
    <lineage>
        <taxon>Eukaryota</taxon>
        <taxon>Metazoa</taxon>
        <taxon>Cnidaria</taxon>
        <taxon>Anthozoa</taxon>
        <taxon>Hexacorallia</taxon>
        <taxon>Scleractinia</taxon>
        <taxon>Astrocoeniina</taxon>
        <taxon>Acroporidae</taxon>
        <taxon>Acropora</taxon>
    </lineage>
</organism>
<evidence type="ECO:0000256" key="1">
    <source>
        <dbReference type="ARBA" id="ARBA00004651"/>
    </source>
</evidence>